<protein>
    <submittedName>
        <fullName evidence="1">Uncharacterized protein</fullName>
    </submittedName>
</protein>
<dbReference type="AlphaFoldDB" id="A0A484KS38"/>
<proteinExistence type="predicted"/>
<name>A0A484KS38_9ASTE</name>
<dbReference type="Proteomes" id="UP000595140">
    <property type="component" value="Unassembled WGS sequence"/>
</dbReference>
<evidence type="ECO:0000313" key="2">
    <source>
        <dbReference type="Proteomes" id="UP000595140"/>
    </source>
</evidence>
<sequence length="142" mass="16047">MGSLTYQASLLVEFFRLVCNIQHFLNSRICVPGFQRRPTLPSSEKPIRVTVPSNTSEKPICVTADSQTQSNRLLQAPSLRNFPNADTDYFGLLNSQTQSNSLLRPTGFFFKRNLPIDLSLQAPSNTSEKPIRPIGFFFKHRS</sequence>
<gene>
    <name evidence="1" type="ORF">CCAM_LOCUS10577</name>
</gene>
<organism evidence="1 2">
    <name type="scientific">Cuscuta campestris</name>
    <dbReference type="NCBI Taxonomy" id="132261"/>
    <lineage>
        <taxon>Eukaryota</taxon>
        <taxon>Viridiplantae</taxon>
        <taxon>Streptophyta</taxon>
        <taxon>Embryophyta</taxon>
        <taxon>Tracheophyta</taxon>
        <taxon>Spermatophyta</taxon>
        <taxon>Magnoliopsida</taxon>
        <taxon>eudicotyledons</taxon>
        <taxon>Gunneridae</taxon>
        <taxon>Pentapetalae</taxon>
        <taxon>asterids</taxon>
        <taxon>lamiids</taxon>
        <taxon>Solanales</taxon>
        <taxon>Convolvulaceae</taxon>
        <taxon>Cuscuteae</taxon>
        <taxon>Cuscuta</taxon>
        <taxon>Cuscuta subgen. Grammica</taxon>
        <taxon>Cuscuta sect. Cleistogrammica</taxon>
    </lineage>
</organism>
<accession>A0A484KS38</accession>
<keyword evidence="2" id="KW-1185">Reference proteome</keyword>
<evidence type="ECO:0000313" key="1">
    <source>
        <dbReference type="EMBL" id="VFQ68801.1"/>
    </source>
</evidence>
<dbReference type="EMBL" id="OOIL02000725">
    <property type="protein sequence ID" value="VFQ68801.1"/>
    <property type="molecule type" value="Genomic_DNA"/>
</dbReference>
<reference evidence="1 2" key="1">
    <citation type="submission" date="2018-04" db="EMBL/GenBank/DDBJ databases">
        <authorList>
            <person name="Vogel A."/>
        </authorList>
    </citation>
    <scope>NUCLEOTIDE SEQUENCE [LARGE SCALE GENOMIC DNA]</scope>
</reference>